<evidence type="ECO:0000313" key="3">
    <source>
        <dbReference type="Proteomes" id="UP001055093"/>
    </source>
</evidence>
<proteinExistence type="predicted"/>
<feature type="region of interest" description="Disordered" evidence="1">
    <location>
        <begin position="33"/>
        <end position="105"/>
    </location>
</feature>
<feature type="compositionally biased region" description="Low complexity" evidence="1">
    <location>
        <begin position="176"/>
        <end position="186"/>
    </location>
</feature>
<dbReference type="Proteomes" id="UP001055093">
    <property type="component" value="Unassembled WGS sequence"/>
</dbReference>
<sequence>MNDDANSGGDDAFTAEEQAAFDAYASGAEASAALVGGGEPAPGGAAALEAAAAAPAAPAAPAASGEAAAPGDVVDPDAEDGSPEENKGKFVRHGAFHQERERRKNAERQLAELQERYARGDERLKLLTQAMQAGPQGQQAAQPVAAEPEPIPDPNQDIFGYVQHLEKRLAEIASGQQQMTEAQKQQAEADRETQERNSIVSAFQRDHARLVQAEPTYGDAYAYLIHGRVAELKMFGLNDQEAIAQANADELSFVRACFARNVSPAEQAFALAKSRGFTPKALEPAAPAAAHAETAAERQTRLAAGQAASKSLSSAGGAPAGEVTLEMLASMSESEFEAFQAKNPGKVARLMGEAA</sequence>
<dbReference type="EMBL" id="BPRE01000002">
    <property type="protein sequence ID" value="GJE74507.1"/>
    <property type="molecule type" value="Genomic_DNA"/>
</dbReference>
<name>A0ABQ4UU17_9HYPH</name>
<comment type="caution">
    <text evidence="2">The sequence shown here is derived from an EMBL/GenBank/DDBJ whole genome shotgun (WGS) entry which is preliminary data.</text>
</comment>
<organism evidence="2 3">
    <name type="scientific">Methylorubrum suomiense</name>
    <dbReference type="NCBI Taxonomy" id="144191"/>
    <lineage>
        <taxon>Bacteria</taxon>
        <taxon>Pseudomonadati</taxon>
        <taxon>Pseudomonadota</taxon>
        <taxon>Alphaproteobacteria</taxon>
        <taxon>Hyphomicrobiales</taxon>
        <taxon>Methylobacteriaceae</taxon>
        <taxon>Methylorubrum</taxon>
    </lineage>
</organism>
<feature type="region of interest" description="Disordered" evidence="1">
    <location>
        <begin position="174"/>
        <end position="195"/>
    </location>
</feature>
<feature type="compositionally biased region" description="Basic and acidic residues" evidence="1">
    <location>
        <begin position="96"/>
        <end position="105"/>
    </location>
</feature>
<evidence type="ECO:0000256" key="1">
    <source>
        <dbReference type="SAM" id="MobiDB-lite"/>
    </source>
</evidence>
<reference evidence="2" key="1">
    <citation type="journal article" date="2021" name="Front. Microbiol.">
        <title>Comprehensive Comparative Genomics and Phenotyping of Methylobacterium Species.</title>
        <authorList>
            <person name="Alessa O."/>
            <person name="Ogura Y."/>
            <person name="Fujitani Y."/>
            <person name="Takami H."/>
            <person name="Hayashi T."/>
            <person name="Sahin N."/>
            <person name="Tani A."/>
        </authorList>
    </citation>
    <scope>NUCLEOTIDE SEQUENCE</scope>
    <source>
        <strain evidence="2">DSM 14458</strain>
    </source>
</reference>
<reference evidence="2" key="2">
    <citation type="submission" date="2021-08" db="EMBL/GenBank/DDBJ databases">
        <authorList>
            <person name="Tani A."/>
            <person name="Ola A."/>
            <person name="Ogura Y."/>
            <person name="Katsura K."/>
            <person name="Hayashi T."/>
        </authorList>
    </citation>
    <scope>NUCLEOTIDE SEQUENCE</scope>
    <source>
        <strain evidence="2">DSM 14458</strain>
    </source>
</reference>
<dbReference type="RefSeq" id="WP_137831618.1">
    <property type="nucleotide sequence ID" value="NZ_BPRE01000002.1"/>
</dbReference>
<protein>
    <recommendedName>
        <fullName evidence="4">Scaffolding protein</fullName>
    </recommendedName>
</protein>
<accession>A0ABQ4UU17</accession>
<keyword evidence="3" id="KW-1185">Reference proteome</keyword>
<feature type="compositionally biased region" description="Acidic residues" evidence="1">
    <location>
        <begin position="74"/>
        <end position="83"/>
    </location>
</feature>
<feature type="compositionally biased region" description="Low complexity" evidence="1">
    <location>
        <begin position="42"/>
        <end position="73"/>
    </location>
</feature>
<evidence type="ECO:0000313" key="2">
    <source>
        <dbReference type="EMBL" id="GJE74507.1"/>
    </source>
</evidence>
<evidence type="ECO:0008006" key="4">
    <source>
        <dbReference type="Google" id="ProtNLM"/>
    </source>
</evidence>
<gene>
    <name evidence="2" type="ORF">BGCPKDLD_1078</name>
</gene>